<dbReference type="PRINTS" id="PR01009">
    <property type="entry name" value="FLGMRINGFLIF"/>
</dbReference>
<dbReference type="PANTHER" id="PTHR30046:SF0">
    <property type="entry name" value="FLAGELLAR M-RING PROTEIN"/>
    <property type="match status" value="1"/>
</dbReference>
<comment type="similarity">
    <text evidence="3 9">Belongs to the FliF family.</text>
</comment>
<protein>
    <recommendedName>
        <fullName evidence="9">Flagellar M-ring protein</fullName>
    </recommendedName>
</protein>
<sequence>MQEILSRLAALDMRRRVVLAVAALAMLAAFLGILRIAAIPERALLYAGLEPGAAGEVIAALEQRGVAFEVRGEAIFVPVAERDALRMALAAEGLPANSPKGYELLDSLTGFGTTSQMFDAAYWRAKEGELARTILASPGMRSARVHISSPSTNPFRRDVRPTASASVVAQSRLSPAQARAIRYLIASAVAGLTPEDVSVIDAAAGVVVTGDDADEAASATDRAERLRRNIERILEARVGPGRAVVEVSVETERAREAITERRFDPEGRVAISSDTRERTSTSQERGGAAVTVASNLPDGDAGGDEASQAEDSETREIVNYEVSEIRREVVRAPGSVRRISVAVLVDGIRETDPATGEIGWRPRSEEELAALRELVASAVGFDADRGDTITLKSMEFPPLEPVGTEAAPTPFALAELDLARLVPLAVLALVALVLGLGVVRPILAARGRPEPLALTPRERAAPALVSGAGGAGMPREPTGLPATEPAQAIAVLPFEAGEGRPEGAAEGPRTSEDPVERLRTLIEARREETVRILRSWMDDHEEAG</sequence>
<evidence type="ECO:0000313" key="14">
    <source>
        <dbReference type="EMBL" id="SDK73250.1"/>
    </source>
</evidence>
<keyword evidence="14" id="KW-0282">Flagellum</keyword>
<dbReference type="OrthoDB" id="9807026at2"/>
<proteinExistence type="inferred from homology"/>
<feature type="compositionally biased region" description="Acidic residues" evidence="10">
    <location>
        <begin position="301"/>
        <end position="311"/>
    </location>
</feature>
<gene>
    <name evidence="14" type="ORF">SAMN05216257_104224</name>
</gene>
<evidence type="ECO:0000256" key="11">
    <source>
        <dbReference type="SAM" id="Phobius"/>
    </source>
</evidence>
<keyword evidence="14" id="KW-0966">Cell projection</keyword>
<feature type="region of interest" description="Disordered" evidence="10">
    <location>
        <begin position="497"/>
        <end position="516"/>
    </location>
</feature>
<evidence type="ECO:0000259" key="13">
    <source>
        <dbReference type="Pfam" id="PF08345"/>
    </source>
</evidence>
<keyword evidence="8 9" id="KW-0975">Bacterial flagellum</keyword>
<dbReference type="AlphaFoldDB" id="A0A1G9EAR5"/>
<feature type="domain" description="Flagellar M-ring N-terminal" evidence="12">
    <location>
        <begin position="40"/>
        <end position="204"/>
    </location>
</feature>
<evidence type="ECO:0000256" key="2">
    <source>
        <dbReference type="ARBA" id="ARBA00004651"/>
    </source>
</evidence>
<dbReference type="Pfam" id="PF01514">
    <property type="entry name" value="YscJ_FliF"/>
    <property type="match status" value="1"/>
</dbReference>
<dbReference type="InterPro" id="IPR013556">
    <property type="entry name" value="Flag_M-ring_C"/>
</dbReference>
<comment type="function">
    <text evidence="9">The M ring may be actively involved in energy transduction.</text>
</comment>
<keyword evidence="15" id="KW-1185">Reference proteome</keyword>
<keyword evidence="5 11" id="KW-0812">Transmembrane</keyword>
<evidence type="ECO:0000256" key="9">
    <source>
        <dbReference type="PIRNR" id="PIRNR004862"/>
    </source>
</evidence>
<keyword evidence="6 11" id="KW-1133">Transmembrane helix</keyword>
<dbReference type="RefSeq" id="WP_092500439.1">
    <property type="nucleotide sequence ID" value="NZ_FNFV01000004.1"/>
</dbReference>
<evidence type="ECO:0000256" key="3">
    <source>
        <dbReference type="ARBA" id="ARBA00007971"/>
    </source>
</evidence>
<dbReference type="GO" id="GO:0009431">
    <property type="term" value="C:bacterial-type flagellum basal body, MS ring"/>
    <property type="evidence" value="ECO:0007669"/>
    <property type="project" value="InterPro"/>
</dbReference>
<dbReference type="Pfam" id="PF08345">
    <property type="entry name" value="YscJ_FliF_C"/>
    <property type="match status" value="1"/>
</dbReference>
<evidence type="ECO:0000256" key="7">
    <source>
        <dbReference type="ARBA" id="ARBA00023136"/>
    </source>
</evidence>
<evidence type="ECO:0000256" key="1">
    <source>
        <dbReference type="ARBA" id="ARBA00004117"/>
    </source>
</evidence>
<feature type="transmembrane region" description="Helical" evidence="11">
    <location>
        <begin position="17"/>
        <end position="38"/>
    </location>
</feature>
<evidence type="ECO:0000256" key="4">
    <source>
        <dbReference type="ARBA" id="ARBA00022475"/>
    </source>
</evidence>
<evidence type="ECO:0000256" key="6">
    <source>
        <dbReference type="ARBA" id="ARBA00022989"/>
    </source>
</evidence>
<dbReference type="EMBL" id="FNFV01000004">
    <property type="protein sequence ID" value="SDK73250.1"/>
    <property type="molecule type" value="Genomic_DNA"/>
</dbReference>
<dbReference type="STRING" id="990712.SAMN05216257_104224"/>
<keyword evidence="7 11" id="KW-0472">Membrane</keyword>
<dbReference type="GO" id="GO:0071973">
    <property type="term" value="P:bacterial-type flagellum-dependent cell motility"/>
    <property type="evidence" value="ECO:0007669"/>
    <property type="project" value="InterPro"/>
</dbReference>
<dbReference type="InterPro" id="IPR045851">
    <property type="entry name" value="AMP-bd_C_sf"/>
</dbReference>
<comment type="subcellular location">
    <subcellularLocation>
        <location evidence="1 9">Bacterial flagellum basal body</location>
    </subcellularLocation>
    <subcellularLocation>
        <location evidence="2">Cell membrane</location>
        <topology evidence="2">Multi-pass membrane protein</topology>
    </subcellularLocation>
</comment>
<evidence type="ECO:0000256" key="10">
    <source>
        <dbReference type="SAM" id="MobiDB-lite"/>
    </source>
</evidence>
<dbReference type="Gene3D" id="3.30.300.30">
    <property type="match status" value="1"/>
</dbReference>
<dbReference type="InterPro" id="IPR043427">
    <property type="entry name" value="YscJ/FliF"/>
</dbReference>
<dbReference type="NCBIfam" id="TIGR00206">
    <property type="entry name" value="fliF"/>
    <property type="match status" value="1"/>
</dbReference>
<dbReference type="GO" id="GO:0005886">
    <property type="term" value="C:plasma membrane"/>
    <property type="evidence" value="ECO:0007669"/>
    <property type="project" value="UniProtKB-SubCell"/>
</dbReference>
<accession>A0A1G9EAR5</accession>
<evidence type="ECO:0000256" key="8">
    <source>
        <dbReference type="ARBA" id="ARBA00023143"/>
    </source>
</evidence>
<dbReference type="GO" id="GO:0003774">
    <property type="term" value="F:cytoskeletal motor activity"/>
    <property type="evidence" value="ECO:0007669"/>
    <property type="project" value="InterPro"/>
</dbReference>
<dbReference type="InterPro" id="IPR000067">
    <property type="entry name" value="FlgMring_FliF"/>
</dbReference>
<keyword evidence="4" id="KW-1003">Cell membrane</keyword>
<evidence type="ECO:0000256" key="5">
    <source>
        <dbReference type="ARBA" id="ARBA00022692"/>
    </source>
</evidence>
<dbReference type="InterPro" id="IPR006182">
    <property type="entry name" value="FliF_N_dom"/>
</dbReference>
<dbReference type="Proteomes" id="UP000199328">
    <property type="component" value="Unassembled WGS sequence"/>
</dbReference>
<evidence type="ECO:0000259" key="12">
    <source>
        <dbReference type="Pfam" id="PF01514"/>
    </source>
</evidence>
<feature type="region of interest" description="Disordered" evidence="10">
    <location>
        <begin position="268"/>
        <end position="314"/>
    </location>
</feature>
<feature type="domain" description="Flagellar M-ring C-terminal" evidence="13">
    <location>
        <begin position="234"/>
        <end position="396"/>
    </location>
</feature>
<feature type="transmembrane region" description="Helical" evidence="11">
    <location>
        <begin position="418"/>
        <end position="439"/>
    </location>
</feature>
<reference evidence="15" key="1">
    <citation type="submission" date="2016-10" db="EMBL/GenBank/DDBJ databases">
        <authorList>
            <person name="Varghese N."/>
            <person name="Submissions S."/>
        </authorList>
    </citation>
    <scope>NUCLEOTIDE SEQUENCE [LARGE SCALE GENOMIC DNA]</scope>
    <source>
        <strain evidence="15">CGMCC 1.10789</strain>
    </source>
</reference>
<evidence type="ECO:0000313" key="15">
    <source>
        <dbReference type="Proteomes" id="UP000199328"/>
    </source>
</evidence>
<organism evidence="14 15">
    <name type="scientific">Meinhardsimonia xiamenensis</name>
    <dbReference type="NCBI Taxonomy" id="990712"/>
    <lineage>
        <taxon>Bacteria</taxon>
        <taxon>Pseudomonadati</taxon>
        <taxon>Pseudomonadota</taxon>
        <taxon>Alphaproteobacteria</taxon>
        <taxon>Rhodobacterales</taxon>
        <taxon>Paracoccaceae</taxon>
        <taxon>Meinhardsimonia</taxon>
    </lineage>
</organism>
<dbReference type="PANTHER" id="PTHR30046">
    <property type="entry name" value="FLAGELLAR M-RING PROTEIN"/>
    <property type="match status" value="1"/>
</dbReference>
<dbReference type="PIRSF" id="PIRSF004862">
    <property type="entry name" value="FliF"/>
    <property type="match status" value="1"/>
</dbReference>
<name>A0A1G9EAR5_9RHOB</name>
<keyword evidence="14" id="KW-0969">Cilium</keyword>